<reference evidence="1" key="1">
    <citation type="submission" date="2021-06" db="EMBL/GenBank/DDBJ databases">
        <authorList>
            <person name="Kallberg Y."/>
            <person name="Tangrot J."/>
            <person name="Rosling A."/>
        </authorList>
    </citation>
    <scope>NUCLEOTIDE SEQUENCE</scope>
    <source>
        <strain evidence="1">BR232B</strain>
    </source>
</reference>
<sequence>ASNKEITEVDCTMRLLFFRGNYQNASPQLCTALDKFAEKYRLAKSKSISQLTSYLYDLNHNLAQQPVFKVVR</sequence>
<comment type="caution">
    <text evidence="1">The sequence shown here is derived from an EMBL/GenBank/DDBJ whole genome shotgun (WGS) entry which is preliminary data.</text>
</comment>
<proteinExistence type="predicted"/>
<gene>
    <name evidence="1" type="ORF">PBRASI_LOCUS9683</name>
</gene>
<feature type="non-terminal residue" evidence="1">
    <location>
        <position position="1"/>
    </location>
</feature>
<protein>
    <submittedName>
        <fullName evidence="1">1263_t:CDS:1</fullName>
    </submittedName>
</protein>
<keyword evidence="2" id="KW-1185">Reference proteome</keyword>
<evidence type="ECO:0000313" key="1">
    <source>
        <dbReference type="EMBL" id="CAG8639295.1"/>
    </source>
</evidence>
<dbReference type="OrthoDB" id="2441910at2759"/>
<name>A0A9N9DK42_9GLOM</name>
<dbReference type="Proteomes" id="UP000789739">
    <property type="component" value="Unassembled WGS sequence"/>
</dbReference>
<evidence type="ECO:0000313" key="2">
    <source>
        <dbReference type="Proteomes" id="UP000789739"/>
    </source>
</evidence>
<dbReference type="AlphaFoldDB" id="A0A9N9DK42"/>
<dbReference type="EMBL" id="CAJVPI010002252">
    <property type="protein sequence ID" value="CAG8639295.1"/>
    <property type="molecule type" value="Genomic_DNA"/>
</dbReference>
<accession>A0A9N9DK42</accession>
<organism evidence="1 2">
    <name type="scientific">Paraglomus brasilianum</name>
    <dbReference type="NCBI Taxonomy" id="144538"/>
    <lineage>
        <taxon>Eukaryota</taxon>
        <taxon>Fungi</taxon>
        <taxon>Fungi incertae sedis</taxon>
        <taxon>Mucoromycota</taxon>
        <taxon>Glomeromycotina</taxon>
        <taxon>Glomeromycetes</taxon>
        <taxon>Paraglomerales</taxon>
        <taxon>Paraglomeraceae</taxon>
        <taxon>Paraglomus</taxon>
    </lineage>
</organism>